<comment type="caution">
    <text evidence="5">The sequence shown here is derived from an EMBL/GenBank/DDBJ whole genome shotgun (WGS) entry which is preliminary data.</text>
</comment>
<feature type="domain" description="RRM" evidence="4">
    <location>
        <begin position="107"/>
        <end position="183"/>
    </location>
</feature>
<dbReference type="EMBL" id="LLZZ01000120">
    <property type="protein sequence ID" value="KTB03276.1"/>
    <property type="molecule type" value="Genomic_DNA"/>
</dbReference>
<reference evidence="5 6" key="1">
    <citation type="submission" date="2015-10" db="EMBL/GenBank/DDBJ databases">
        <title>Draft genomes sequences of Candida glabrata isolates 1A, 1B, 2A, 2B, 3A and 3B.</title>
        <authorList>
            <person name="Haavelsrud O.E."/>
            <person name="Gaustad P."/>
        </authorList>
    </citation>
    <scope>NUCLEOTIDE SEQUENCE [LARGE SCALE GENOMIC DNA]</scope>
    <source>
        <strain evidence="5">910700640</strain>
    </source>
</reference>
<dbReference type="GO" id="GO:0005737">
    <property type="term" value="C:cytoplasm"/>
    <property type="evidence" value="ECO:0007669"/>
    <property type="project" value="TreeGrafter"/>
</dbReference>
<dbReference type="InterPro" id="IPR012677">
    <property type="entry name" value="Nucleotide-bd_a/b_plait_sf"/>
</dbReference>
<evidence type="ECO:0000256" key="1">
    <source>
        <dbReference type="ARBA" id="ARBA00022884"/>
    </source>
</evidence>
<feature type="compositionally biased region" description="Basic and acidic residues" evidence="3">
    <location>
        <begin position="24"/>
        <end position="41"/>
    </location>
</feature>
<dbReference type="Proteomes" id="UP000054886">
    <property type="component" value="Unassembled WGS sequence"/>
</dbReference>
<dbReference type="VEuPathDB" id="FungiDB:GWK60_H03641"/>
<dbReference type="InterPro" id="IPR050374">
    <property type="entry name" value="RRT5_SRSF_SR"/>
</dbReference>
<dbReference type="PANTHER" id="PTHR23003:SF3">
    <property type="entry name" value="FI21236P1-RELATED"/>
    <property type="match status" value="1"/>
</dbReference>
<feature type="region of interest" description="Disordered" evidence="3">
    <location>
        <begin position="320"/>
        <end position="344"/>
    </location>
</feature>
<dbReference type="VEuPathDB" id="FungiDB:B1J91_H03861g"/>
<dbReference type="AlphaFoldDB" id="A0A0W0EA79"/>
<dbReference type="PROSITE" id="PS50102">
    <property type="entry name" value="RRM"/>
    <property type="match status" value="3"/>
</dbReference>
<feature type="region of interest" description="Disordered" evidence="3">
    <location>
        <begin position="179"/>
        <end position="211"/>
    </location>
</feature>
<organism evidence="5 6">
    <name type="scientific">Candida glabrata</name>
    <name type="common">Yeast</name>
    <name type="synonym">Torulopsis glabrata</name>
    <dbReference type="NCBI Taxonomy" id="5478"/>
    <lineage>
        <taxon>Eukaryota</taxon>
        <taxon>Fungi</taxon>
        <taxon>Dikarya</taxon>
        <taxon>Ascomycota</taxon>
        <taxon>Saccharomycotina</taxon>
        <taxon>Saccharomycetes</taxon>
        <taxon>Saccharomycetales</taxon>
        <taxon>Saccharomycetaceae</taxon>
        <taxon>Nakaseomyces</taxon>
    </lineage>
</organism>
<dbReference type="GO" id="GO:0003729">
    <property type="term" value="F:mRNA binding"/>
    <property type="evidence" value="ECO:0007669"/>
    <property type="project" value="TreeGrafter"/>
</dbReference>
<evidence type="ECO:0000313" key="6">
    <source>
        <dbReference type="Proteomes" id="UP000054886"/>
    </source>
</evidence>
<dbReference type="Gene3D" id="3.30.70.330">
    <property type="match status" value="3"/>
</dbReference>
<name>A0A0W0EA79_CANGB</name>
<keyword evidence="1 2" id="KW-0694">RNA-binding</keyword>
<dbReference type="VEuPathDB" id="FungiDB:GVI51_H03641"/>
<dbReference type="GO" id="GO:0005634">
    <property type="term" value="C:nucleus"/>
    <property type="evidence" value="ECO:0007669"/>
    <property type="project" value="TreeGrafter"/>
</dbReference>
<dbReference type="CDD" id="cd21606">
    <property type="entry name" value="RRM2_HRB1_GBP2"/>
    <property type="match status" value="1"/>
</dbReference>
<dbReference type="PANTHER" id="PTHR23003">
    <property type="entry name" value="RNA RECOGNITION MOTIF RRM DOMAIN CONTAINING PROTEIN"/>
    <property type="match status" value="1"/>
</dbReference>
<evidence type="ECO:0000256" key="2">
    <source>
        <dbReference type="PROSITE-ProRule" id="PRU00176"/>
    </source>
</evidence>
<evidence type="ECO:0000259" key="4">
    <source>
        <dbReference type="PROSITE" id="PS50102"/>
    </source>
</evidence>
<dbReference type="SMART" id="SM00360">
    <property type="entry name" value="RRM"/>
    <property type="match status" value="3"/>
</dbReference>
<dbReference type="SUPFAM" id="SSF54928">
    <property type="entry name" value="RNA-binding domain, RBD"/>
    <property type="match status" value="2"/>
</dbReference>
<feature type="compositionally biased region" description="Low complexity" evidence="3">
    <location>
        <begin position="187"/>
        <end position="202"/>
    </location>
</feature>
<dbReference type="InterPro" id="IPR000504">
    <property type="entry name" value="RRM_dom"/>
</dbReference>
<dbReference type="VEuPathDB" id="FungiDB:CAGL0H03861g"/>
<feature type="domain" description="RRM" evidence="4">
    <location>
        <begin position="361"/>
        <end position="438"/>
    </location>
</feature>
<dbReference type="InterPro" id="IPR035979">
    <property type="entry name" value="RBD_domain_sf"/>
</dbReference>
<proteinExistence type="predicted"/>
<sequence>MSEAQRSRSRSPVRRSLSSYATRRGFERPSNDGRPPAERGPRPGSSRGGRGHERRRFNGAGPSERGGVNKFRRDKEKAARTKGDFGPRLARELDSTYEEKVNRNYTNSIFVGNLTYDCTPEDLKDFFSQVGKVVRADIITSRGHHRGMGTVEFTSGEEVDEAIRKFDGAYLMNRQIFVRQDNPPPESSSTHSSGSNSGHTTNVTKPKKAVKPQKKGYELMILNLPYSISWQTLKTMFKEFGDVLKANVEVDSTGMSIGVGNVIFKNQEDMVKAYEHFNGFEIEGKVLEVRGQIPDPTQISSARKTDDLTVNQDNEDIDMEIDTAEGGDEKASKADVSSDGGARAQNKFSSDDYVKTEDKSKIILCDNLPGATTEGDLYDLFETLGKVKTAGFINTDNAGETVSAIVIYNEQDDAEVCYGRLQGYNYGGCDLKISYVKDKNIDY</sequence>
<dbReference type="CDD" id="cd21605">
    <property type="entry name" value="RRM1_HRB1_GBP2"/>
    <property type="match status" value="1"/>
</dbReference>
<evidence type="ECO:0000256" key="3">
    <source>
        <dbReference type="SAM" id="MobiDB-lite"/>
    </source>
</evidence>
<feature type="region of interest" description="Disordered" evidence="3">
    <location>
        <begin position="1"/>
        <end position="87"/>
    </location>
</feature>
<gene>
    <name evidence="5" type="ORF">AO440_002058</name>
</gene>
<evidence type="ECO:0000313" key="5">
    <source>
        <dbReference type="EMBL" id="KTB03276.1"/>
    </source>
</evidence>
<dbReference type="Pfam" id="PF00076">
    <property type="entry name" value="RRM_1"/>
    <property type="match status" value="3"/>
</dbReference>
<feature type="domain" description="RRM" evidence="4">
    <location>
        <begin position="217"/>
        <end position="294"/>
    </location>
</feature>
<accession>A0A0W0EA79</accession>
<feature type="compositionally biased region" description="Basic and acidic residues" evidence="3">
    <location>
        <begin position="71"/>
        <end position="87"/>
    </location>
</feature>
<protein>
    <submittedName>
        <fullName evidence="5">Protein HRB1</fullName>
    </submittedName>
</protein>
<dbReference type="CDD" id="cd21607">
    <property type="entry name" value="RRM3_HRB1_GBP2"/>
    <property type="match status" value="1"/>
</dbReference>